<reference evidence="2" key="1">
    <citation type="journal article" date="2019" name="Sci. Rep.">
        <title>Draft genome of Tanacetum cinerariifolium, the natural source of mosquito coil.</title>
        <authorList>
            <person name="Yamashiro T."/>
            <person name="Shiraishi A."/>
            <person name="Satake H."/>
            <person name="Nakayama K."/>
        </authorList>
    </citation>
    <scope>NUCLEOTIDE SEQUENCE</scope>
</reference>
<dbReference type="AlphaFoldDB" id="A0A699TXK2"/>
<feature type="non-terminal residue" evidence="2">
    <location>
        <position position="116"/>
    </location>
</feature>
<accession>A0A699TXK2</accession>
<evidence type="ECO:0000313" key="2">
    <source>
        <dbReference type="EMBL" id="GFD15665.1"/>
    </source>
</evidence>
<feature type="domain" description="Helitron helicase-like" evidence="1">
    <location>
        <begin position="2"/>
        <end position="116"/>
    </location>
</feature>
<organism evidence="2">
    <name type="scientific">Tanacetum cinerariifolium</name>
    <name type="common">Dalmatian daisy</name>
    <name type="synonym">Chrysanthemum cinerariifolium</name>
    <dbReference type="NCBI Taxonomy" id="118510"/>
    <lineage>
        <taxon>Eukaryota</taxon>
        <taxon>Viridiplantae</taxon>
        <taxon>Streptophyta</taxon>
        <taxon>Embryophyta</taxon>
        <taxon>Tracheophyta</taxon>
        <taxon>Spermatophyta</taxon>
        <taxon>Magnoliopsida</taxon>
        <taxon>eudicotyledons</taxon>
        <taxon>Gunneridae</taxon>
        <taxon>Pentapetalae</taxon>
        <taxon>asterids</taxon>
        <taxon>campanulids</taxon>
        <taxon>Asterales</taxon>
        <taxon>Asteraceae</taxon>
        <taxon>Asteroideae</taxon>
        <taxon>Anthemideae</taxon>
        <taxon>Anthemidinae</taxon>
        <taxon>Tanacetum</taxon>
    </lineage>
</organism>
<sequence>MVETERLYFHRAKQSKLRCDTYSNIRSSIMAGNTDPTVLGKPVVLSSSFTGGPMYMRQNYMDAMALCRWYGCPDLFITITCNPNWPEIARYMREHNLTSTDRPDVLSRVFKMKLNQ</sequence>
<proteinExistence type="predicted"/>
<dbReference type="PANTHER" id="PTHR45786:SF74">
    <property type="entry name" value="ATP-DEPENDENT DNA HELICASE"/>
    <property type="match status" value="1"/>
</dbReference>
<dbReference type="Pfam" id="PF14214">
    <property type="entry name" value="Helitron_like_N"/>
    <property type="match status" value="1"/>
</dbReference>
<dbReference type="EMBL" id="BKCJ011288061">
    <property type="protein sequence ID" value="GFD15665.1"/>
    <property type="molecule type" value="Genomic_DNA"/>
</dbReference>
<comment type="caution">
    <text evidence="2">The sequence shown here is derived from an EMBL/GenBank/DDBJ whole genome shotgun (WGS) entry which is preliminary data.</text>
</comment>
<protein>
    <recommendedName>
        <fullName evidence="1">Helitron helicase-like domain-containing protein</fullName>
    </recommendedName>
</protein>
<dbReference type="PANTHER" id="PTHR45786">
    <property type="entry name" value="DNA BINDING PROTEIN-LIKE"/>
    <property type="match status" value="1"/>
</dbReference>
<dbReference type="InterPro" id="IPR025476">
    <property type="entry name" value="Helitron_helicase-like"/>
</dbReference>
<name>A0A699TXK2_TANCI</name>
<evidence type="ECO:0000259" key="1">
    <source>
        <dbReference type="Pfam" id="PF14214"/>
    </source>
</evidence>
<gene>
    <name evidence="2" type="ORF">Tci_887634</name>
</gene>